<evidence type="ECO:0000313" key="3">
    <source>
        <dbReference type="Proteomes" id="UP001209540"/>
    </source>
</evidence>
<reference evidence="2" key="1">
    <citation type="journal article" date="2022" name="IScience">
        <title>Evolution of zygomycete secretomes and the origins of terrestrial fungal ecologies.</title>
        <authorList>
            <person name="Chang Y."/>
            <person name="Wang Y."/>
            <person name="Mondo S."/>
            <person name="Ahrendt S."/>
            <person name="Andreopoulos W."/>
            <person name="Barry K."/>
            <person name="Beard J."/>
            <person name="Benny G.L."/>
            <person name="Blankenship S."/>
            <person name="Bonito G."/>
            <person name="Cuomo C."/>
            <person name="Desiro A."/>
            <person name="Gervers K.A."/>
            <person name="Hundley H."/>
            <person name="Kuo A."/>
            <person name="LaButti K."/>
            <person name="Lang B.F."/>
            <person name="Lipzen A."/>
            <person name="O'Donnell K."/>
            <person name="Pangilinan J."/>
            <person name="Reynolds N."/>
            <person name="Sandor L."/>
            <person name="Smith M.E."/>
            <person name="Tsang A."/>
            <person name="Grigoriev I.V."/>
            <person name="Stajich J.E."/>
            <person name="Spatafora J.W."/>
        </authorList>
    </citation>
    <scope>NUCLEOTIDE SEQUENCE</scope>
    <source>
        <strain evidence="2">RSA 2281</strain>
    </source>
</reference>
<protein>
    <submittedName>
        <fullName evidence="2">Uncharacterized protein</fullName>
    </submittedName>
</protein>
<dbReference type="AlphaFoldDB" id="A0AAD5PG61"/>
<comment type="caution">
    <text evidence="2">The sequence shown here is derived from an EMBL/GenBank/DDBJ whole genome shotgun (WGS) entry which is preliminary data.</text>
</comment>
<name>A0AAD5PG61_9FUNG</name>
<proteinExistence type="predicted"/>
<feature type="region of interest" description="Disordered" evidence="1">
    <location>
        <begin position="243"/>
        <end position="276"/>
    </location>
</feature>
<dbReference type="Proteomes" id="UP001209540">
    <property type="component" value="Unassembled WGS sequence"/>
</dbReference>
<reference evidence="2" key="2">
    <citation type="submission" date="2023-02" db="EMBL/GenBank/DDBJ databases">
        <authorList>
            <consortium name="DOE Joint Genome Institute"/>
            <person name="Mondo S.J."/>
            <person name="Chang Y."/>
            <person name="Wang Y."/>
            <person name="Ahrendt S."/>
            <person name="Andreopoulos W."/>
            <person name="Barry K."/>
            <person name="Beard J."/>
            <person name="Benny G.L."/>
            <person name="Blankenship S."/>
            <person name="Bonito G."/>
            <person name="Cuomo C."/>
            <person name="Desiro A."/>
            <person name="Gervers K.A."/>
            <person name="Hundley H."/>
            <person name="Kuo A."/>
            <person name="LaButti K."/>
            <person name="Lang B.F."/>
            <person name="Lipzen A."/>
            <person name="O'Donnell K."/>
            <person name="Pangilinan J."/>
            <person name="Reynolds N."/>
            <person name="Sandor L."/>
            <person name="Smith M.W."/>
            <person name="Tsang A."/>
            <person name="Grigoriev I.V."/>
            <person name="Stajich J.E."/>
            <person name="Spatafora J.W."/>
        </authorList>
    </citation>
    <scope>NUCLEOTIDE SEQUENCE</scope>
    <source>
        <strain evidence="2">RSA 2281</strain>
    </source>
</reference>
<evidence type="ECO:0000313" key="2">
    <source>
        <dbReference type="EMBL" id="KAI9268323.1"/>
    </source>
</evidence>
<dbReference type="EMBL" id="JAIXMP010000009">
    <property type="protein sequence ID" value="KAI9268323.1"/>
    <property type="molecule type" value="Genomic_DNA"/>
</dbReference>
<accession>A0AAD5PG61</accession>
<gene>
    <name evidence="2" type="ORF">BDA99DRAFT_558480</name>
</gene>
<keyword evidence="3" id="KW-1185">Reference proteome</keyword>
<sequence>MCYPLVRLLHQEEQPILHGKRVDKDTQINIDIVSFVSCYALGLKFEAAVNEKFPKAEEYNAPTSVYQAKAQKCQAKTPIFETEGLILKAKAMKEKEKVPSQILLPGKETCQTMGHLVEAEDKDDNNNDEDDDEKMKMDILAIEFRKSLYDKAKVLIAPETGEDDILKKLFEPLYLSKDDIEAQHLYDEICGICRGLHENYDNDENVEKNKHSSESGFRKILIDTAHENIASIKRTDVPEIGGVINAKDDDSADMDDDHHHHHQLADNLDSVPKQPIATPSQMDLNKQHSRNGFFDPSTSEIAAATADSEIEGRHQRGDSHHEEVPPKYCYKRIAMNENASNQKPPEWAKDIPKNNFTRYLY</sequence>
<evidence type="ECO:0000256" key="1">
    <source>
        <dbReference type="SAM" id="MobiDB-lite"/>
    </source>
</evidence>
<organism evidence="2 3">
    <name type="scientific">Phascolomyces articulosus</name>
    <dbReference type="NCBI Taxonomy" id="60185"/>
    <lineage>
        <taxon>Eukaryota</taxon>
        <taxon>Fungi</taxon>
        <taxon>Fungi incertae sedis</taxon>
        <taxon>Mucoromycota</taxon>
        <taxon>Mucoromycotina</taxon>
        <taxon>Mucoromycetes</taxon>
        <taxon>Mucorales</taxon>
        <taxon>Lichtheimiaceae</taxon>
        <taxon>Phascolomyces</taxon>
    </lineage>
</organism>